<evidence type="ECO:0000313" key="2">
    <source>
        <dbReference type="EMBL" id="QDT74301.1"/>
    </source>
</evidence>
<evidence type="ECO:0000256" key="1">
    <source>
        <dbReference type="HAMAP-Rule" id="MF_00652"/>
    </source>
</evidence>
<dbReference type="RefSeq" id="WP_145434066.1">
    <property type="nucleotide sequence ID" value="NZ_CP036339.1"/>
</dbReference>
<evidence type="ECO:0000313" key="3">
    <source>
        <dbReference type="Proteomes" id="UP000317909"/>
    </source>
</evidence>
<dbReference type="InterPro" id="IPR005583">
    <property type="entry name" value="YaaA"/>
</dbReference>
<accession>A0A517U106</accession>
<dbReference type="PANTHER" id="PTHR30283:SF4">
    <property type="entry name" value="PEROXIDE STRESS RESISTANCE PROTEIN YAAA"/>
    <property type="match status" value="1"/>
</dbReference>
<dbReference type="GO" id="GO:0005829">
    <property type="term" value="C:cytosol"/>
    <property type="evidence" value="ECO:0007669"/>
    <property type="project" value="TreeGrafter"/>
</dbReference>
<comment type="similarity">
    <text evidence="1">Belongs to the UPF0246 family.</text>
</comment>
<dbReference type="Pfam" id="PF03883">
    <property type="entry name" value="H2O2_YaaD"/>
    <property type="match status" value="1"/>
</dbReference>
<protein>
    <recommendedName>
        <fullName evidence="1">UPF0246 protein I41_34960</fullName>
    </recommendedName>
</protein>
<dbReference type="Proteomes" id="UP000317909">
    <property type="component" value="Chromosome"/>
</dbReference>
<dbReference type="GO" id="GO:0033194">
    <property type="term" value="P:response to hydroperoxide"/>
    <property type="evidence" value="ECO:0007669"/>
    <property type="project" value="TreeGrafter"/>
</dbReference>
<name>A0A517U106_9BACT</name>
<dbReference type="EMBL" id="CP036339">
    <property type="protein sequence ID" value="QDT74301.1"/>
    <property type="molecule type" value="Genomic_DNA"/>
</dbReference>
<dbReference type="KEGG" id="llh:I41_34960"/>
<reference evidence="2 3" key="1">
    <citation type="submission" date="2019-02" db="EMBL/GenBank/DDBJ databases">
        <title>Deep-cultivation of Planctomycetes and their phenomic and genomic characterization uncovers novel biology.</title>
        <authorList>
            <person name="Wiegand S."/>
            <person name="Jogler M."/>
            <person name="Boedeker C."/>
            <person name="Pinto D."/>
            <person name="Vollmers J."/>
            <person name="Rivas-Marin E."/>
            <person name="Kohn T."/>
            <person name="Peeters S.H."/>
            <person name="Heuer A."/>
            <person name="Rast P."/>
            <person name="Oberbeckmann S."/>
            <person name="Bunk B."/>
            <person name="Jeske O."/>
            <person name="Meyerdierks A."/>
            <person name="Storesund J.E."/>
            <person name="Kallscheuer N."/>
            <person name="Luecker S."/>
            <person name="Lage O.M."/>
            <person name="Pohl T."/>
            <person name="Merkel B.J."/>
            <person name="Hornburger P."/>
            <person name="Mueller R.-W."/>
            <person name="Bruemmer F."/>
            <person name="Labrenz M."/>
            <person name="Spormann A.M."/>
            <person name="Op den Camp H."/>
            <person name="Overmann J."/>
            <person name="Amann R."/>
            <person name="Jetten M.S.M."/>
            <person name="Mascher T."/>
            <person name="Medema M.H."/>
            <person name="Devos D.P."/>
            <person name="Kaster A.-K."/>
            <person name="Ovreas L."/>
            <person name="Rohde M."/>
            <person name="Galperin M.Y."/>
            <person name="Jogler C."/>
        </authorList>
    </citation>
    <scope>NUCLEOTIDE SEQUENCE [LARGE SCALE GENOMIC DNA]</scope>
    <source>
        <strain evidence="2 3">I41</strain>
    </source>
</reference>
<organism evidence="2 3">
    <name type="scientific">Lacipirellula limnantheis</name>
    <dbReference type="NCBI Taxonomy" id="2528024"/>
    <lineage>
        <taxon>Bacteria</taxon>
        <taxon>Pseudomonadati</taxon>
        <taxon>Planctomycetota</taxon>
        <taxon>Planctomycetia</taxon>
        <taxon>Pirellulales</taxon>
        <taxon>Lacipirellulaceae</taxon>
        <taxon>Lacipirellula</taxon>
    </lineage>
</organism>
<dbReference type="NCBIfam" id="NF002542">
    <property type="entry name" value="PRK02101.1-3"/>
    <property type="match status" value="1"/>
</dbReference>
<gene>
    <name evidence="2" type="ORF">I41_34960</name>
</gene>
<dbReference type="AlphaFoldDB" id="A0A517U106"/>
<keyword evidence="3" id="KW-1185">Reference proteome</keyword>
<sequence>MLILLSPAKTLDFTLQAAHAGTKPRFLTQANRLAKHAQSLTPAKLGKLMSISPTLAATAHDYFQEWKARFDAKGTKEAVFAFRGDVYLGLDADTLGERDLAFAQEHLRIFSGLYGVLRPLDLIQPYRLEMGIKLAGDYGKDLHAYWRDAIAKSLTKEAKQQHDAMIVNLASHEYFAVADRPALKARVVTPSFREKHNGKFMVLSFFAKKARGMMARHLIETRAESSADVLTFRRGGYRLNVDLSTADEPVFTRDKPPAVGVA</sequence>
<proteinExistence type="inferred from homology"/>
<dbReference type="PANTHER" id="PTHR30283">
    <property type="entry name" value="PEROXIDE STRESS RESPONSE PROTEIN YAAA"/>
    <property type="match status" value="1"/>
</dbReference>
<dbReference type="HAMAP" id="MF_00652">
    <property type="entry name" value="UPF0246"/>
    <property type="match status" value="1"/>
</dbReference>
<dbReference type="OrthoDB" id="9777133at2"/>